<organism evidence="3 4">
    <name type="scientific">Mycolicibacterium tokaiense</name>
    <dbReference type="NCBI Taxonomy" id="39695"/>
    <lineage>
        <taxon>Bacteria</taxon>
        <taxon>Bacillati</taxon>
        <taxon>Actinomycetota</taxon>
        <taxon>Actinomycetes</taxon>
        <taxon>Mycobacteriales</taxon>
        <taxon>Mycobacteriaceae</taxon>
        <taxon>Mycolicibacterium</taxon>
    </lineage>
</organism>
<name>A0A378TFR8_9MYCO</name>
<dbReference type="InterPro" id="IPR000182">
    <property type="entry name" value="GNAT_dom"/>
</dbReference>
<accession>A0A378TFR8</accession>
<feature type="transmembrane region" description="Helical" evidence="1">
    <location>
        <begin position="88"/>
        <end position="109"/>
    </location>
</feature>
<protein>
    <recommendedName>
        <fullName evidence="2">N-acetyltransferase domain-containing protein</fullName>
    </recommendedName>
</protein>
<keyword evidence="4" id="KW-1185">Reference proteome</keyword>
<keyword evidence="1" id="KW-0812">Transmembrane</keyword>
<evidence type="ECO:0000256" key="1">
    <source>
        <dbReference type="SAM" id="Phobius"/>
    </source>
</evidence>
<keyword evidence="1" id="KW-0472">Membrane</keyword>
<dbReference type="Pfam" id="PF13302">
    <property type="entry name" value="Acetyltransf_3"/>
    <property type="match status" value="1"/>
</dbReference>
<reference evidence="3 4" key="1">
    <citation type="submission" date="2018-06" db="EMBL/GenBank/DDBJ databases">
        <authorList>
            <consortium name="Pathogen Informatics"/>
            <person name="Doyle S."/>
        </authorList>
    </citation>
    <scope>NUCLEOTIDE SEQUENCE [LARGE SCALE GENOMIC DNA]</scope>
    <source>
        <strain evidence="3 4">NCTC10821</strain>
    </source>
</reference>
<sequence length="128" mass="13702">MTCGPHSLQDTRAVLREAIAQAGTPSRTSFDFAVVDVESRALISSAALAITSTEHRRGEIGYVLHPDFWSKGLATEAARIALLRRAGWALVAGSLGQQFIASVLALIGLPGYRDLTVTRPVQQIAESE</sequence>
<dbReference type="Proteomes" id="UP000254978">
    <property type="component" value="Unassembled WGS sequence"/>
</dbReference>
<evidence type="ECO:0000259" key="2">
    <source>
        <dbReference type="Pfam" id="PF13302"/>
    </source>
</evidence>
<dbReference type="InterPro" id="IPR016181">
    <property type="entry name" value="Acyl_CoA_acyltransferase"/>
</dbReference>
<gene>
    <name evidence="3" type="ORF">NCTC10821_03186</name>
</gene>
<evidence type="ECO:0000313" key="4">
    <source>
        <dbReference type="Proteomes" id="UP000254978"/>
    </source>
</evidence>
<dbReference type="GO" id="GO:0016747">
    <property type="term" value="F:acyltransferase activity, transferring groups other than amino-acyl groups"/>
    <property type="evidence" value="ECO:0007669"/>
    <property type="project" value="InterPro"/>
</dbReference>
<feature type="domain" description="N-acetyltransferase" evidence="2">
    <location>
        <begin position="5"/>
        <end position="82"/>
    </location>
</feature>
<dbReference type="SUPFAM" id="SSF55729">
    <property type="entry name" value="Acyl-CoA N-acyltransferases (Nat)"/>
    <property type="match status" value="1"/>
</dbReference>
<dbReference type="AlphaFoldDB" id="A0A378TFR8"/>
<evidence type="ECO:0000313" key="3">
    <source>
        <dbReference type="EMBL" id="STZ59648.1"/>
    </source>
</evidence>
<keyword evidence="1" id="KW-1133">Transmembrane helix</keyword>
<dbReference type="OrthoDB" id="9132139at2"/>
<proteinExistence type="predicted"/>
<dbReference type="EMBL" id="UGQT01000001">
    <property type="protein sequence ID" value="STZ59648.1"/>
    <property type="molecule type" value="Genomic_DNA"/>
</dbReference>
<dbReference type="RefSeq" id="WP_147289346.1">
    <property type="nucleotide sequence ID" value="NZ_AP022600.1"/>
</dbReference>
<dbReference type="Gene3D" id="3.40.630.30">
    <property type="match status" value="1"/>
</dbReference>